<dbReference type="EMBL" id="FNPB01000002">
    <property type="protein sequence ID" value="SDX79047.1"/>
    <property type="molecule type" value="Genomic_DNA"/>
</dbReference>
<proteinExistence type="predicted"/>
<dbReference type="RefSeq" id="WP_245705731.1">
    <property type="nucleotide sequence ID" value="NZ_FNPB01000002.1"/>
</dbReference>
<reference evidence="4" key="1">
    <citation type="submission" date="2016-10" db="EMBL/GenBank/DDBJ databases">
        <authorList>
            <person name="Varghese N."/>
            <person name="Submissions S."/>
        </authorList>
    </citation>
    <scope>NUCLEOTIDE SEQUENCE [LARGE SCALE GENOMIC DNA]</scope>
    <source>
        <strain evidence="4">CGMCC 1.10118</strain>
    </source>
</reference>
<feature type="region of interest" description="Disordered" evidence="1">
    <location>
        <begin position="149"/>
        <end position="185"/>
    </location>
</feature>
<dbReference type="Proteomes" id="UP000199170">
    <property type="component" value="Unassembled WGS sequence"/>
</dbReference>
<sequence>MRIHPQPADATGPAAEPPASVPPDAVSIDRSPVGVDVTTSALRGLTLVRVELRSDIDEALRVRVSNRLDGPVLPPRDEGIPAAGWDAAGFTGRLPAAGGLGIGYACPVTGAPAADAAVSVDLLGSASESPETTGGAGVADAIRDLGRAAPPVDAVPTPDAASPSVSGANGPLSKRTDETPPPQPVSAWLTAVESRIERAERLTDATASEAAVVLESDANEVLPEVSGTLAADLAALRTTADRIQRLADRAAAADPGPVADALRTAAAALDTESRPETERRSG</sequence>
<evidence type="ECO:0000313" key="4">
    <source>
        <dbReference type="Proteomes" id="UP000199170"/>
    </source>
</evidence>
<evidence type="ECO:0000259" key="2">
    <source>
        <dbReference type="Pfam" id="PF26296"/>
    </source>
</evidence>
<dbReference type="InterPro" id="IPR058393">
    <property type="entry name" value="DUF8080"/>
</dbReference>
<feature type="compositionally biased region" description="Low complexity" evidence="1">
    <location>
        <begin position="149"/>
        <end position="166"/>
    </location>
</feature>
<protein>
    <recommendedName>
        <fullName evidence="2">DUF8080 domain-containing protein</fullName>
    </recommendedName>
</protein>
<feature type="region of interest" description="Disordered" evidence="1">
    <location>
        <begin position="1"/>
        <end position="31"/>
    </location>
</feature>
<dbReference type="Pfam" id="PF25256">
    <property type="entry name" value="DUF7857"/>
    <property type="match status" value="1"/>
</dbReference>
<dbReference type="AlphaFoldDB" id="A0A1H3EKB4"/>
<gene>
    <name evidence="3" type="ORF">SAMN04487946_102336</name>
</gene>
<accession>A0A1H3EKB4</accession>
<keyword evidence="4" id="KW-1185">Reference proteome</keyword>
<organism evidence="3 4">
    <name type="scientific">Halobellus clavatus</name>
    <dbReference type="NCBI Taxonomy" id="660517"/>
    <lineage>
        <taxon>Archaea</taxon>
        <taxon>Methanobacteriati</taxon>
        <taxon>Methanobacteriota</taxon>
        <taxon>Stenosarchaea group</taxon>
        <taxon>Halobacteria</taxon>
        <taxon>Halobacteriales</taxon>
        <taxon>Haloferacaceae</taxon>
        <taxon>Halobellus</taxon>
    </lineage>
</organism>
<dbReference type="InterPro" id="IPR057179">
    <property type="entry name" value="DUF7857"/>
</dbReference>
<feature type="domain" description="DUF8080" evidence="2">
    <location>
        <begin position="182"/>
        <end position="254"/>
    </location>
</feature>
<dbReference type="STRING" id="660517.SAMN04487946_102336"/>
<evidence type="ECO:0000256" key="1">
    <source>
        <dbReference type="SAM" id="MobiDB-lite"/>
    </source>
</evidence>
<name>A0A1H3EKB4_9EURY</name>
<evidence type="ECO:0000313" key="3">
    <source>
        <dbReference type="EMBL" id="SDX79047.1"/>
    </source>
</evidence>
<dbReference type="Pfam" id="PF26296">
    <property type="entry name" value="DUF8080"/>
    <property type="match status" value="1"/>
</dbReference>